<evidence type="ECO:0000313" key="5">
    <source>
        <dbReference type="Proteomes" id="UP000295136"/>
    </source>
</evidence>
<dbReference type="EMBL" id="SMLD01000036">
    <property type="protein sequence ID" value="TDE53611.1"/>
    <property type="molecule type" value="Genomic_DNA"/>
</dbReference>
<organism evidence="4 5">
    <name type="scientific">Nonomuraea mesophila</name>
    <dbReference type="NCBI Taxonomy" id="2530382"/>
    <lineage>
        <taxon>Bacteria</taxon>
        <taxon>Bacillati</taxon>
        <taxon>Actinomycetota</taxon>
        <taxon>Actinomycetes</taxon>
        <taxon>Streptosporangiales</taxon>
        <taxon>Streptosporangiaceae</taxon>
        <taxon>Nonomuraea</taxon>
    </lineage>
</organism>
<dbReference type="SUPFAM" id="SSF56601">
    <property type="entry name" value="beta-lactamase/transpeptidase-like"/>
    <property type="match status" value="1"/>
</dbReference>
<feature type="region of interest" description="Disordered" evidence="1">
    <location>
        <begin position="226"/>
        <end position="246"/>
    </location>
</feature>
<dbReference type="PANTHER" id="PTHR43283">
    <property type="entry name" value="BETA-LACTAMASE-RELATED"/>
    <property type="match status" value="1"/>
</dbReference>
<feature type="signal peptide" evidence="2">
    <location>
        <begin position="1"/>
        <end position="24"/>
    </location>
</feature>
<comment type="caution">
    <text evidence="4">The sequence shown here is derived from an EMBL/GenBank/DDBJ whole genome shotgun (WGS) entry which is preliminary data.</text>
</comment>
<feature type="chain" id="PRO_5039464644" evidence="2">
    <location>
        <begin position="25"/>
        <end position="363"/>
    </location>
</feature>
<evidence type="ECO:0000256" key="1">
    <source>
        <dbReference type="SAM" id="MobiDB-lite"/>
    </source>
</evidence>
<evidence type="ECO:0000259" key="3">
    <source>
        <dbReference type="Pfam" id="PF00144"/>
    </source>
</evidence>
<dbReference type="Gene3D" id="3.40.710.10">
    <property type="entry name" value="DD-peptidase/beta-lactamase superfamily"/>
    <property type="match status" value="1"/>
</dbReference>
<keyword evidence="2" id="KW-0732">Signal</keyword>
<accession>A0A4V2ZAN5</accession>
<feature type="domain" description="Beta-lactamase-related" evidence="3">
    <location>
        <begin position="35"/>
        <end position="297"/>
    </location>
</feature>
<dbReference type="InterPro" id="IPR001466">
    <property type="entry name" value="Beta-lactam-related"/>
</dbReference>
<dbReference type="Pfam" id="PF00144">
    <property type="entry name" value="Beta-lactamase"/>
    <property type="match status" value="1"/>
</dbReference>
<reference evidence="4 5" key="1">
    <citation type="submission" date="2019-03" db="EMBL/GenBank/DDBJ databases">
        <title>Draft genome sequences of novel Actinobacteria.</title>
        <authorList>
            <person name="Sahin N."/>
            <person name="Ay H."/>
            <person name="Saygin H."/>
        </authorList>
    </citation>
    <scope>NUCLEOTIDE SEQUENCE [LARGE SCALE GENOMIC DNA]</scope>
    <source>
        <strain evidence="4 5">6K102</strain>
    </source>
</reference>
<dbReference type="GO" id="GO:0016787">
    <property type="term" value="F:hydrolase activity"/>
    <property type="evidence" value="ECO:0007669"/>
    <property type="project" value="UniProtKB-KW"/>
</dbReference>
<dbReference type="InterPro" id="IPR050789">
    <property type="entry name" value="Diverse_Enzym_Activities"/>
</dbReference>
<keyword evidence="4" id="KW-0378">Hydrolase</keyword>
<keyword evidence="5" id="KW-1185">Reference proteome</keyword>
<protein>
    <submittedName>
        <fullName evidence="4">Class A beta-lactamase-related serine hydrolase</fullName>
    </submittedName>
</protein>
<name>A0A4V2ZAN5_9ACTN</name>
<proteinExistence type="predicted"/>
<evidence type="ECO:0000256" key="2">
    <source>
        <dbReference type="SAM" id="SignalP"/>
    </source>
</evidence>
<dbReference type="Proteomes" id="UP000295136">
    <property type="component" value="Unassembled WGS sequence"/>
</dbReference>
<gene>
    <name evidence="4" type="ORF">E1295_16485</name>
</gene>
<dbReference type="InterPro" id="IPR012338">
    <property type="entry name" value="Beta-lactam/transpept-like"/>
</dbReference>
<evidence type="ECO:0000313" key="4">
    <source>
        <dbReference type="EMBL" id="TDE53611.1"/>
    </source>
</evidence>
<sequence>MNRSTAIGLACSILAMGLAAPATAAAQPRTGDVQQAMDALAKTPGVVGAIGEAYHDGRRIDGGTAGSRLIDGKGGRIPAGARYRAWSLTKQFTATVLLQLVKEGKLGVDDKLGAVLPVTAEQDLVERAGEITVRHLLQHTSGIPDYTGHPDLRPFDDLTTRYSPLDLVKMSRGQPRQQEPGERFSYSNTNYILLGAIIERLTGRTLAVEFQRRLLKPLKMSRSYLPVRPGQGIKGPHGHGYYPGPPDGTPRDVDRMNTTSLWAASGLISTSRDLTTFYRALAQGRLLPAALREVMRYPVEEQPVCGGSISLYRGSGPGGLAMTFASADGRLQFAVSVTTSIAGQGQVRPALQKAAEAVLCPGT</sequence>
<dbReference type="AlphaFoldDB" id="A0A4V2ZAN5"/>
<dbReference type="RefSeq" id="WP_132631156.1">
    <property type="nucleotide sequence ID" value="NZ_SMLD01000036.1"/>
</dbReference>